<dbReference type="Gene3D" id="3.30.70.270">
    <property type="match status" value="1"/>
</dbReference>
<dbReference type="InterPro" id="IPR029787">
    <property type="entry name" value="Nucleotide_cyclase"/>
</dbReference>
<evidence type="ECO:0000313" key="2">
    <source>
        <dbReference type="EMBL" id="GIJ23310.1"/>
    </source>
</evidence>
<dbReference type="EMBL" id="BOPB01000023">
    <property type="protein sequence ID" value="GIJ23310.1"/>
    <property type="molecule type" value="Genomic_DNA"/>
</dbReference>
<dbReference type="PROSITE" id="PS50887">
    <property type="entry name" value="GGDEF"/>
    <property type="match status" value="1"/>
</dbReference>
<dbReference type="InterPro" id="IPR011990">
    <property type="entry name" value="TPR-like_helical_dom_sf"/>
</dbReference>
<dbReference type="CDD" id="cd01949">
    <property type="entry name" value="GGDEF"/>
    <property type="match status" value="1"/>
</dbReference>
<comment type="caution">
    <text evidence="2">The sequence shown here is derived from an EMBL/GenBank/DDBJ whole genome shotgun (WGS) entry which is preliminary data.</text>
</comment>
<dbReference type="NCBIfam" id="TIGR00254">
    <property type="entry name" value="GGDEF"/>
    <property type="match status" value="1"/>
</dbReference>
<proteinExistence type="predicted"/>
<dbReference type="Pfam" id="PF00990">
    <property type="entry name" value="GGDEF"/>
    <property type="match status" value="1"/>
</dbReference>
<organism evidence="2 3">
    <name type="scientific">Micromonospora lutea</name>
    <dbReference type="NCBI Taxonomy" id="419825"/>
    <lineage>
        <taxon>Bacteria</taxon>
        <taxon>Bacillati</taxon>
        <taxon>Actinomycetota</taxon>
        <taxon>Actinomycetes</taxon>
        <taxon>Micromonosporales</taxon>
        <taxon>Micromonosporaceae</taxon>
        <taxon>Micromonospora</taxon>
    </lineage>
</organism>
<dbReference type="InterPro" id="IPR050469">
    <property type="entry name" value="Diguanylate_Cyclase"/>
</dbReference>
<reference evidence="2 3" key="1">
    <citation type="submission" date="2021-01" db="EMBL/GenBank/DDBJ databases">
        <title>Whole genome shotgun sequence of Verrucosispora lutea NBRC 106530.</title>
        <authorList>
            <person name="Komaki H."/>
            <person name="Tamura T."/>
        </authorList>
    </citation>
    <scope>NUCLEOTIDE SEQUENCE [LARGE SCALE GENOMIC DNA]</scope>
    <source>
        <strain evidence="2 3">NBRC 106530</strain>
    </source>
</reference>
<dbReference type="Gene3D" id="1.25.40.10">
    <property type="entry name" value="Tetratricopeptide repeat domain"/>
    <property type="match status" value="1"/>
</dbReference>
<feature type="domain" description="GGDEF" evidence="1">
    <location>
        <begin position="401"/>
        <end position="532"/>
    </location>
</feature>
<keyword evidence="3" id="KW-1185">Reference proteome</keyword>
<gene>
    <name evidence="2" type="ORF">Vlu01_39340</name>
</gene>
<evidence type="ECO:0000259" key="1">
    <source>
        <dbReference type="PROSITE" id="PS50887"/>
    </source>
</evidence>
<dbReference type="SUPFAM" id="SSF55073">
    <property type="entry name" value="Nucleotide cyclase"/>
    <property type="match status" value="1"/>
</dbReference>
<accession>A0ABQ4IZG8</accession>
<dbReference type="InterPro" id="IPR000160">
    <property type="entry name" value="GGDEF_dom"/>
</dbReference>
<evidence type="ECO:0000313" key="3">
    <source>
        <dbReference type="Proteomes" id="UP000643165"/>
    </source>
</evidence>
<dbReference type="PANTHER" id="PTHR45138:SF24">
    <property type="entry name" value="DIGUANYLATE CYCLASE DGCC-RELATED"/>
    <property type="match status" value="1"/>
</dbReference>
<dbReference type="Proteomes" id="UP000643165">
    <property type="component" value="Unassembled WGS sequence"/>
</dbReference>
<dbReference type="InterPro" id="IPR043128">
    <property type="entry name" value="Rev_trsase/Diguanyl_cyclase"/>
</dbReference>
<name>A0ABQ4IZG8_9ACTN</name>
<dbReference type="PANTHER" id="PTHR45138">
    <property type="entry name" value="REGULATORY COMPONENTS OF SENSORY TRANSDUCTION SYSTEM"/>
    <property type="match status" value="1"/>
</dbReference>
<dbReference type="SMART" id="SM00267">
    <property type="entry name" value="GGDEF"/>
    <property type="match status" value="1"/>
</dbReference>
<protein>
    <recommendedName>
        <fullName evidence="1">GGDEF domain-containing protein</fullName>
    </recommendedName>
</protein>
<sequence>MHVQKRVQRHTDRRSRVGWLDRVEDQVDALTKARALQEVSRSTEAYGLLDRVLCATRDPNARADALVQRLSALINLGRTAEYTRAIEEASAAVRDLAEPYLHGHLNALAALAAHHQGALDRCVTHLVKAARALGAVEDPDRDTAWGWHDLAMAYSYLSFHGYALGAIERARQLGNAAGIPEETFAAPGIRLRNAVALDHTGDSDGCLRVLRDVGGDLDRFVTAGRADRLRPSSLAAYGYAAARRCALGDDVTPAPGQDPARLLGYGADSARARDMRQLGQVCLAIASGRPIEAVTRLDSVQVSAETLGAAESARLRSMALGCAGDHAAAHRADRLAFRLAAQRHDRLRDVYIDGIAARIDHEEMRREAARFEGEALTDPLTGLPNRRRLERYIAAVVARGERVVIGVCDLDGFKAVNTRHGHHSGDLVLQRVAGVINRVMRRGDFVARYGGDEFVVVLPAAGMSEAAEVARRIDAAVRTEDWESLVPGTPVGVSIGFAEVGIGNPGKRDALSAAFETADREMLRAKARPRIA</sequence>